<comment type="caution">
    <text evidence="1">The sequence shown here is derived from an EMBL/GenBank/DDBJ whole genome shotgun (WGS) entry which is preliminary data.</text>
</comment>
<dbReference type="Pfam" id="PF05015">
    <property type="entry name" value="HigB-like_toxin"/>
    <property type="match status" value="1"/>
</dbReference>
<organism evidence="1 2">
    <name type="scientific">Pseudomonas baltica</name>
    <dbReference type="NCBI Taxonomy" id="2762576"/>
    <lineage>
        <taxon>Bacteria</taxon>
        <taxon>Pseudomonadati</taxon>
        <taxon>Pseudomonadota</taxon>
        <taxon>Gammaproteobacteria</taxon>
        <taxon>Pseudomonadales</taxon>
        <taxon>Pseudomonadaceae</taxon>
        <taxon>Pseudomonas</taxon>
    </lineage>
</organism>
<evidence type="ECO:0000313" key="2">
    <source>
        <dbReference type="Proteomes" id="UP000546173"/>
    </source>
</evidence>
<gene>
    <name evidence="1" type="ORF">H7993_14930</name>
</gene>
<dbReference type="Gene3D" id="3.30.2310.20">
    <property type="entry name" value="RelE-like"/>
    <property type="match status" value="1"/>
</dbReference>
<dbReference type="AlphaFoldDB" id="A0A7X1G8J6"/>
<protein>
    <submittedName>
        <fullName evidence="1">Type II toxin-antitoxin system RelE/ParE family toxin</fullName>
    </submittedName>
</protein>
<dbReference type="RefSeq" id="WP_185794856.1">
    <property type="nucleotide sequence ID" value="NZ_JACMYH010000004.1"/>
</dbReference>
<accession>A0A7X1G8J6</accession>
<proteinExistence type="predicted"/>
<dbReference type="SUPFAM" id="SSF143011">
    <property type="entry name" value="RelE-like"/>
    <property type="match status" value="1"/>
</dbReference>
<dbReference type="Proteomes" id="UP000546173">
    <property type="component" value="Unassembled WGS sequence"/>
</dbReference>
<sequence length="92" mass="10588">MIKSFQHKGLKAFFETGSTKGICADHAKRLARILPILERAIDAGDVDMPGWRLYPLKGDLVTYWSVTVSGNWRLIFRFEDGNVELLDYLDYH</sequence>
<keyword evidence="2" id="KW-1185">Reference proteome</keyword>
<dbReference type="InterPro" id="IPR035093">
    <property type="entry name" value="RelE/ParE_toxin_dom_sf"/>
</dbReference>
<evidence type="ECO:0000313" key="1">
    <source>
        <dbReference type="EMBL" id="MBC2679689.1"/>
    </source>
</evidence>
<dbReference type="PANTHER" id="PTHR40266:SF2">
    <property type="entry name" value="TOXIN HIGB-1"/>
    <property type="match status" value="1"/>
</dbReference>
<dbReference type="EMBL" id="JACMYH010000004">
    <property type="protein sequence ID" value="MBC2679689.1"/>
    <property type="molecule type" value="Genomic_DNA"/>
</dbReference>
<reference evidence="1 2" key="1">
    <citation type="submission" date="2020-08" db="EMBL/GenBank/DDBJ databases">
        <title>Pseudomonas sp. nov.</title>
        <authorList>
            <person name="Gieschler S."/>
            <person name="Fiedler G."/>
            <person name="Brinks E."/>
            <person name="Boehnlein C."/>
            <person name="Franz C.M.A.P."/>
            <person name="Kabisch J."/>
        </authorList>
    </citation>
    <scope>NUCLEOTIDE SEQUENCE [LARGE SCALE GENOMIC DNA]</scope>
    <source>
        <strain evidence="1 2">MBT-2</strain>
    </source>
</reference>
<dbReference type="PANTHER" id="PTHR40266">
    <property type="entry name" value="TOXIN HIGB-1"/>
    <property type="match status" value="1"/>
</dbReference>
<name>A0A7X1G8J6_9PSED</name>
<dbReference type="InterPro" id="IPR007711">
    <property type="entry name" value="HigB-1"/>
</dbReference>